<dbReference type="STRING" id="37752.IW18_17560"/>
<dbReference type="InterPro" id="IPR011990">
    <property type="entry name" value="TPR-like_helical_dom_sf"/>
</dbReference>
<name>A0A0D0EST7_9FLAO</name>
<keyword evidence="4" id="KW-0732">Signal</keyword>
<evidence type="ECO:0000256" key="1">
    <source>
        <dbReference type="ARBA" id="ARBA00022737"/>
    </source>
</evidence>
<dbReference type="Proteomes" id="UP000032061">
    <property type="component" value="Unassembled WGS sequence"/>
</dbReference>
<dbReference type="SMART" id="SM00028">
    <property type="entry name" value="TPR"/>
    <property type="match status" value="4"/>
</dbReference>
<dbReference type="Proteomes" id="UP000198302">
    <property type="component" value="Unassembled WGS sequence"/>
</dbReference>
<keyword evidence="2 3" id="KW-0802">TPR repeat</keyword>
<dbReference type="PANTHER" id="PTHR44943:SF4">
    <property type="entry name" value="TPR REPEAT-CONTAINING PROTEIN MJ0798"/>
    <property type="match status" value="1"/>
</dbReference>
<dbReference type="SUPFAM" id="SSF48452">
    <property type="entry name" value="TPR-like"/>
    <property type="match status" value="1"/>
</dbReference>
<dbReference type="Gene3D" id="1.25.40.10">
    <property type="entry name" value="Tetratricopeptide repeat domain"/>
    <property type="match status" value="1"/>
</dbReference>
<accession>A0A0D0EST7</accession>
<dbReference type="RefSeq" id="WP_041519296.1">
    <property type="nucleotide sequence ID" value="NZ_JPRK01000015.1"/>
</dbReference>
<dbReference type="OrthoDB" id="793001at2"/>
<protein>
    <submittedName>
        <fullName evidence="5">Uncharacterized protein</fullName>
    </submittedName>
</protein>
<evidence type="ECO:0000256" key="4">
    <source>
        <dbReference type="SAM" id="SignalP"/>
    </source>
</evidence>
<reference evidence="6 8" key="2">
    <citation type="submission" date="2016-11" db="EMBL/GenBank/DDBJ databases">
        <title>Whole genomes of Flavobacteriaceae.</title>
        <authorList>
            <person name="Stine C."/>
            <person name="Li C."/>
            <person name="Tadesse D."/>
        </authorList>
    </citation>
    <scope>NUCLEOTIDE SEQUENCE [LARGE SCALE GENOMIC DNA]</scope>
    <source>
        <strain evidence="6 8">ATCC 51468</strain>
    </source>
</reference>
<feature type="repeat" description="TPR" evidence="3">
    <location>
        <begin position="127"/>
        <end position="160"/>
    </location>
</feature>
<dbReference type="Pfam" id="PF13414">
    <property type="entry name" value="TPR_11"/>
    <property type="match status" value="1"/>
</dbReference>
<evidence type="ECO:0000313" key="7">
    <source>
        <dbReference type="Proteomes" id="UP000032061"/>
    </source>
</evidence>
<feature type="repeat" description="TPR" evidence="3">
    <location>
        <begin position="23"/>
        <end position="56"/>
    </location>
</feature>
<dbReference type="Pfam" id="PF00515">
    <property type="entry name" value="TPR_1"/>
    <property type="match status" value="1"/>
</dbReference>
<comment type="caution">
    <text evidence="5">The sequence shown here is derived from an EMBL/GenBank/DDBJ whole genome shotgun (WGS) entry which is preliminary data.</text>
</comment>
<dbReference type="PROSITE" id="PS50005">
    <property type="entry name" value="TPR"/>
    <property type="match status" value="2"/>
</dbReference>
<evidence type="ECO:0000313" key="8">
    <source>
        <dbReference type="Proteomes" id="UP000198302"/>
    </source>
</evidence>
<proteinExistence type="predicted"/>
<sequence length="350" mass="39876">MKIKTLLLFLLFSGAYAQNQVEAEKLINEGVALHDKGDYQGAIDKYSKALEVDKDNLLAYSEKAMSLNATGKYDESIKVAKLAIATHSNDDLSNLYVSYANSLDHLKKTDESLKIYDEGIEKFPNYYQLYFNKGICYANMNKRDDAILCFQKSLKINPKHAGSLNAIGTLEMGEHRIPAVLAFSRFLIVEPQTSRSKKNFKSLQSLLMQGVTQTGTKSISININAASLPDSTGTANKKENDFSITDLILSMDAALDFDKKNIKKTDVENFIRKFETICASLDEVKNDNYGFYWATFVPYFLEMKKKKLIEPFAYIVYVDSGTEDVVKWHKKNQDELDKFYAWSKDYNWKK</sequence>
<feature type="chain" id="PRO_5002226444" evidence="4">
    <location>
        <begin position="18"/>
        <end position="350"/>
    </location>
</feature>
<evidence type="ECO:0000313" key="6">
    <source>
        <dbReference type="EMBL" id="OXA92273.1"/>
    </source>
</evidence>
<feature type="signal peptide" evidence="4">
    <location>
        <begin position="1"/>
        <end position="17"/>
    </location>
</feature>
<dbReference type="InterPro" id="IPR051685">
    <property type="entry name" value="Ycf3/AcsC/BcsC/TPR_MFPF"/>
</dbReference>
<dbReference type="PANTHER" id="PTHR44943">
    <property type="entry name" value="CELLULOSE SYNTHASE OPERON PROTEIN C"/>
    <property type="match status" value="1"/>
</dbReference>
<dbReference type="InterPro" id="IPR019734">
    <property type="entry name" value="TPR_rpt"/>
</dbReference>
<dbReference type="AlphaFoldDB" id="A0A0D0EST7"/>
<dbReference type="EMBL" id="MUGX01000001">
    <property type="protein sequence ID" value="OXA92273.1"/>
    <property type="molecule type" value="Genomic_DNA"/>
</dbReference>
<reference evidence="5 7" key="1">
    <citation type="submission" date="2015-01" db="EMBL/GenBank/DDBJ databases">
        <title>Genome of Flavobacterium hibernum DSM 12611.</title>
        <authorList>
            <person name="Stropko S.J."/>
            <person name="Pipes S.E."/>
            <person name="Newman J.D."/>
        </authorList>
    </citation>
    <scope>NUCLEOTIDE SEQUENCE [LARGE SCALE GENOMIC DNA]</scope>
    <source>
        <strain evidence="5 7">DSM 12611</strain>
    </source>
</reference>
<keyword evidence="8" id="KW-1185">Reference proteome</keyword>
<evidence type="ECO:0000256" key="3">
    <source>
        <dbReference type="PROSITE-ProRule" id="PRU00339"/>
    </source>
</evidence>
<dbReference type="EMBL" id="JPRK01000015">
    <property type="protein sequence ID" value="KIO51453.1"/>
    <property type="molecule type" value="Genomic_DNA"/>
</dbReference>
<evidence type="ECO:0000256" key="2">
    <source>
        <dbReference type="ARBA" id="ARBA00022803"/>
    </source>
</evidence>
<evidence type="ECO:0000313" key="5">
    <source>
        <dbReference type="EMBL" id="KIO51453.1"/>
    </source>
</evidence>
<gene>
    <name evidence="6" type="ORF">B0A73_00025</name>
    <name evidence="5" type="ORF">IW18_17560</name>
</gene>
<keyword evidence="1" id="KW-0677">Repeat</keyword>
<organism evidence="5 7">
    <name type="scientific">Flavobacterium hibernum</name>
    <dbReference type="NCBI Taxonomy" id="37752"/>
    <lineage>
        <taxon>Bacteria</taxon>
        <taxon>Pseudomonadati</taxon>
        <taxon>Bacteroidota</taxon>
        <taxon>Flavobacteriia</taxon>
        <taxon>Flavobacteriales</taxon>
        <taxon>Flavobacteriaceae</taxon>
        <taxon>Flavobacterium</taxon>
    </lineage>
</organism>